<feature type="non-terminal residue" evidence="2">
    <location>
        <position position="229"/>
    </location>
</feature>
<protein>
    <recommendedName>
        <fullName evidence="1">Polymerase/histidinol phosphatase N-terminal domain-containing protein</fullName>
    </recommendedName>
</protein>
<evidence type="ECO:0000259" key="1">
    <source>
        <dbReference type="SMART" id="SM00481"/>
    </source>
</evidence>
<dbReference type="SMART" id="SM00481">
    <property type="entry name" value="POLIIIAc"/>
    <property type="match status" value="1"/>
</dbReference>
<dbReference type="InterPro" id="IPR004013">
    <property type="entry name" value="PHP_dom"/>
</dbReference>
<proteinExistence type="predicted"/>
<dbReference type="PANTHER" id="PTHR42924">
    <property type="entry name" value="EXONUCLEASE"/>
    <property type="match status" value="1"/>
</dbReference>
<comment type="caution">
    <text evidence="2">The sequence shown here is derived from an EMBL/GenBank/DDBJ whole genome shotgun (WGS) entry which is preliminary data.</text>
</comment>
<sequence>MPRSSAYSDDDWKKVTPHIPPVYDKKAYNLIYDHHSHTYFSDGALTIKQNVEWHIAMGFNALTITDHNNMRHLEKINKVKEEYIEKGILITSGIEWTTTRIHLNFLGISKWDTRIPYKPKDEKIIDAINKVYDQGGIVVCNHIPWNVKEAKYKNHPSRETLLEWGIDYIEIVNDDSQPENVFDQESHDFCMEHKGVIGMLTGTDMHKPDEFLGGGVHGWTLLNLKNLPK</sequence>
<organism evidence="2">
    <name type="scientific">marine sediment metagenome</name>
    <dbReference type="NCBI Taxonomy" id="412755"/>
    <lineage>
        <taxon>unclassified sequences</taxon>
        <taxon>metagenomes</taxon>
        <taxon>ecological metagenomes</taxon>
    </lineage>
</organism>
<gene>
    <name evidence="2" type="ORF">S12H4_01763</name>
</gene>
<dbReference type="InterPro" id="IPR003141">
    <property type="entry name" value="Pol/His_phosphatase_N"/>
</dbReference>
<dbReference type="AlphaFoldDB" id="X1S724"/>
<dbReference type="SUPFAM" id="SSF89550">
    <property type="entry name" value="PHP domain-like"/>
    <property type="match status" value="1"/>
</dbReference>
<evidence type="ECO:0000313" key="2">
    <source>
        <dbReference type="EMBL" id="GAI63594.1"/>
    </source>
</evidence>
<dbReference type="Gene3D" id="3.20.20.140">
    <property type="entry name" value="Metal-dependent hydrolases"/>
    <property type="match status" value="1"/>
</dbReference>
<dbReference type="InterPro" id="IPR052018">
    <property type="entry name" value="PHP_domain"/>
</dbReference>
<dbReference type="GO" id="GO:0035312">
    <property type="term" value="F:5'-3' DNA exonuclease activity"/>
    <property type="evidence" value="ECO:0007669"/>
    <property type="project" value="TreeGrafter"/>
</dbReference>
<dbReference type="InterPro" id="IPR016195">
    <property type="entry name" value="Pol/histidinol_Pase-like"/>
</dbReference>
<accession>X1S724</accession>
<dbReference type="GO" id="GO:0004534">
    <property type="term" value="F:5'-3' RNA exonuclease activity"/>
    <property type="evidence" value="ECO:0007669"/>
    <property type="project" value="TreeGrafter"/>
</dbReference>
<reference evidence="2" key="1">
    <citation type="journal article" date="2014" name="Front. Microbiol.">
        <title>High frequency of phylogenetically diverse reductive dehalogenase-homologous genes in deep subseafloor sedimentary metagenomes.</title>
        <authorList>
            <person name="Kawai M."/>
            <person name="Futagami T."/>
            <person name="Toyoda A."/>
            <person name="Takaki Y."/>
            <person name="Nishi S."/>
            <person name="Hori S."/>
            <person name="Arai W."/>
            <person name="Tsubouchi T."/>
            <person name="Morono Y."/>
            <person name="Uchiyama I."/>
            <person name="Ito T."/>
            <person name="Fujiyama A."/>
            <person name="Inagaki F."/>
            <person name="Takami H."/>
        </authorList>
    </citation>
    <scope>NUCLEOTIDE SEQUENCE</scope>
    <source>
        <strain evidence="2">Expedition CK06-06</strain>
    </source>
</reference>
<dbReference type="Pfam" id="PF02811">
    <property type="entry name" value="PHP"/>
    <property type="match status" value="1"/>
</dbReference>
<feature type="domain" description="Polymerase/histidinol phosphatase N-terminal" evidence="1">
    <location>
        <begin position="32"/>
        <end position="100"/>
    </location>
</feature>
<name>X1S724_9ZZZZ</name>
<dbReference type="PANTHER" id="PTHR42924:SF3">
    <property type="entry name" value="POLYMERASE_HISTIDINOL PHOSPHATASE N-TERMINAL DOMAIN-CONTAINING PROTEIN"/>
    <property type="match status" value="1"/>
</dbReference>
<dbReference type="EMBL" id="BARW01000377">
    <property type="protein sequence ID" value="GAI63594.1"/>
    <property type="molecule type" value="Genomic_DNA"/>
</dbReference>